<evidence type="ECO:0000313" key="2">
    <source>
        <dbReference type="Proteomes" id="UP000518681"/>
    </source>
</evidence>
<accession>A0AAW3V1I4</accession>
<protein>
    <submittedName>
        <fullName evidence="1">Uncharacterized protein</fullName>
    </submittedName>
</protein>
<dbReference type="EMBL" id="JACIIK010000008">
    <property type="protein sequence ID" value="MBB6203796.1"/>
    <property type="molecule type" value="Genomic_DNA"/>
</dbReference>
<dbReference type="RefSeq" id="WP_144193855.1">
    <property type="nucleotide sequence ID" value="NZ_JACIII010000008.1"/>
</dbReference>
<comment type="caution">
    <text evidence="1">The sequence shown here is derived from an EMBL/GenBank/DDBJ whole genome shotgun (WGS) entry which is preliminary data.</text>
</comment>
<evidence type="ECO:0000313" key="1">
    <source>
        <dbReference type="EMBL" id="MBB6203796.1"/>
    </source>
</evidence>
<sequence length="85" mass="9733">MASLADESPALQAFCRLETVERGSGSVNKKGHRISGRFEWRFMKKPNKKRCWISIQQRFRLGTECLIVSSFSTCKIRGASELHED</sequence>
<dbReference type="Proteomes" id="UP000518681">
    <property type="component" value="Unassembled WGS sequence"/>
</dbReference>
<reference evidence="1 2" key="1">
    <citation type="submission" date="2020-08" db="EMBL/GenBank/DDBJ databases">
        <title>Genomic Encyclopedia of Type Strains, Phase IV (KMG-V): Genome sequencing to study the core and pangenomes of soil and plant-associated prokaryotes.</title>
        <authorList>
            <person name="Whitman W."/>
        </authorList>
    </citation>
    <scope>NUCLEOTIDE SEQUENCE [LARGE SCALE GENOMIC DNA]</scope>
    <source>
        <strain evidence="1 2">SEMIA 4013</strain>
    </source>
</reference>
<name>A0AAW3V1I4_9BURK</name>
<dbReference type="AlphaFoldDB" id="A0AAW3V1I4"/>
<organism evidence="1 2">
    <name type="scientific">Paraburkholderia fungorum</name>
    <dbReference type="NCBI Taxonomy" id="134537"/>
    <lineage>
        <taxon>Bacteria</taxon>
        <taxon>Pseudomonadati</taxon>
        <taxon>Pseudomonadota</taxon>
        <taxon>Betaproteobacteria</taxon>
        <taxon>Burkholderiales</taxon>
        <taxon>Burkholderiaceae</taxon>
        <taxon>Paraburkholderia</taxon>
    </lineage>
</organism>
<gene>
    <name evidence="1" type="ORF">GGD69_004683</name>
</gene>
<proteinExistence type="predicted"/>